<dbReference type="PANTHER" id="PTHR30349:SF81">
    <property type="entry name" value="TYROSINE RECOMBINASE XERC"/>
    <property type="match status" value="1"/>
</dbReference>
<feature type="domain" description="Core-binding (CB)" evidence="10">
    <location>
        <begin position="16"/>
        <end position="101"/>
    </location>
</feature>
<dbReference type="InterPro" id="IPR013762">
    <property type="entry name" value="Integrase-like_cat_sf"/>
</dbReference>
<evidence type="ECO:0000256" key="1">
    <source>
        <dbReference type="ARBA" id="ARBA00004496"/>
    </source>
</evidence>
<evidence type="ECO:0000256" key="6">
    <source>
        <dbReference type="ARBA" id="ARBA00023125"/>
    </source>
</evidence>
<dbReference type="InterPro" id="IPR010998">
    <property type="entry name" value="Integrase_recombinase_N"/>
</dbReference>
<evidence type="ECO:0000256" key="7">
    <source>
        <dbReference type="ARBA" id="ARBA00023172"/>
    </source>
</evidence>
<dbReference type="Gene3D" id="1.10.443.10">
    <property type="entry name" value="Intergrase catalytic core"/>
    <property type="match status" value="1"/>
</dbReference>
<dbReference type="Pfam" id="PF00589">
    <property type="entry name" value="Phage_integrase"/>
    <property type="match status" value="1"/>
</dbReference>
<gene>
    <name evidence="11" type="ORF">UFOPK3119_00622</name>
</gene>
<dbReference type="InterPro" id="IPR011010">
    <property type="entry name" value="DNA_brk_join_enz"/>
</dbReference>
<dbReference type="PROSITE" id="PS51898">
    <property type="entry name" value="TYR_RECOMBINASE"/>
    <property type="match status" value="1"/>
</dbReference>
<evidence type="ECO:0000256" key="3">
    <source>
        <dbReference type="ARBA" id="ARBA00022618"/>
    </source>
</evidence>
<proteinExistence type="inferred from homology"/>
<evidence type="ECO:0000313" key="11">
    <source>
        <dbReference type="EMBL" id="CAB4814720.1"/>
    </source>
</evidence>
<dbReference type="SUPFAM" id="SSF56349">
    <property type="entry name" value="DNA breaking-rejoining enzymes"/>
    <property type="match status" value="1"/>
</dbReference>
<dbReference type="EMBL" id="CAFAAX010000069">
    <property type="protein sequence ID" value="CAB4814720.1"/>
    <property type="molecule type" value="Genomic_DNA"/>
</dbReference>
<evidence type="ECO:0000259" key="9">
    <source>
        <dbReference type="PROSITE" id="PS51898"/>
    </source>
</evidence>
<evidence type="ECO:0000256" key="5">
    <source>
        <dbReference type="ARBA" id="ARBA00022908"/>
    </source>
</evidence>
<dbReference type="GO" id="GO:0003677">
    <property type="term" value="F:DNA binding"/>
    <property type="evidence" value="ECO:0007669"/>
    <property type="project" value="UniProtKB-KW"/>
</dbReference>
<dbReference type="GO" id="GO:0005737">
    <property type="term" value="C:cytoplasm"/>
    <property type="evidence" value="ECO:0007669"/>
    <property type="project" value="UniProtKB-SubCell"/>
</dbReference>
<keyword evidence="4" id="KW-0159">Chromosome partition</keyword>
<keyword evidence="5" id="KW-0229">DNA integration</keyword>
<evidence type="ECO:0000256" key="4">
    <source>
        <dbReference type="ARBA" id="ARBA00022829"/>
    </source>
</evidence>
<dbReference type="GO" id="GO:0051301">
    <property type="term" value="P:cell division"/>
    <property type="evidence" value="ECO:0007669"/>
    <property type="project" value="UniProtKB-KW"/>
</dbReference>
<protein>
    <submittedName>
        <fullName evidence="11">Unannotated protein</fullName>
    </submittedName>
</protein>
<dbReference type="NCBIfam" id="NF001399">
    <property type="entry name" value="PRK00283.1"/>
    <property type="match status" value="1"/>
</dbReference>
<dbReference type="Gene3D" id="1.10.150.130">
    <property type="match status" value="1"/>
</dbReference>
<keyword evidence="7" id="KW-0233">DNA recombination</keyword>
<evidence type="ECO:0000259" key="10">
    <source>
        <dbReference type="PROSITE" id="PS51900"/>
    </source>
</evidence>
<reference evidence="11" key="1">
    <citation type="submission" date="2020-05" db="EMBL/GenBank/DDBJ databases">
        <authorList>
            <person name="Chiriac C."/>
            <person name="Salcher M."/>
            <person name="Ghai R."/>
            <person name="Kavagutti S V."/>
        </authorList>
    </citation>
    <scope>NUCLEOTIDE SEQUENCE</scope>
</reference>
<keyword evidence="6" id="KW-0238">DNA-binding</keyword>
<name>A0A6J6YYP6_9ZZZZ</name>
<dbReference type="InterPro" id="IPR044068">
    <property type="entry name" value="CB"/>
</dbReference>
<sequence length="322" mass="35631">MLERFATTRLLWLTVMNLDSALKSFVDHLTIERGLSLNSISAYKRDLAKFSQFLAKGSLDFEKLTEGEITDFEVWLKESKLAVTSINRNISALKSFYKYAAQEFSITNPVSAMSSSKVPRRLPKALTIKEVTSLIEATKREGDPISLRDHAIIEMLYGTGARVSEIVGVDINDFAQGEVEGNSITTLKLRGKGSKERIVPLGSFAKSALDEYLVRIRPNLLTKSKSARVETALFLNQRGSRLSRQSAWQVISDAADATGLTGKVSPHVFRHSYATHLLDGGADIRVVQELLGHASVTTTQIYTLITIDKVREAYATAHPRAN</sequence>
<evidence type="ECO:0000256" key="8">
    <source>
        <dbReference type="ARBA" id="ARBA00023306"/>
    </source>
</evidence>
<keyword evidence="3" id="KW-0132">Cell division</keyword>
<dbReference type="InterPro" id="IPR004107">
    <property type="entry name" value="Integrase_SAM-like_N"/>
</dbReference>
<dbReference type="InterPro" id="IPR023009">
    <property type="entry name" value="Tyrosine_recombinase_XerC/XerD"/>
</dbReference>
<feature type="domain" description="Tyr recombinase" evidence="9">
    <location>
        <begin position="121"/>
        <end position="315"/>
    </location>
</feature>
<dbReference type="GO" id="GO:0015074">
    <property type="term" value="P:DNA integration"/>
    <property type="evidence" value="ECO:0007669"/>
    <property type="project" value="UniProtKB-KW"/>
</dbReference>
<dbReference type="AlphaFoldDB" id="A0A6J6YYP6"/>
<dbReference type="Pfam" id="PF02899">
    <property type="entry name" value="Phage_int_SAM_1"/>
    <property type="match status" value="1"/>
</dbReference>
<keyword evidence="8" id="KW-0131">Cell cycle</keyword>
<keyword evidence="2" id="KW-0963">Cytoplasm</keyword>
<dbReference type="GO" id="GO:0006310">
    <property type="term" value="P:DNA recombination"/>
    <property type="evidence" value="ECO:0007669"/>
    <property type="project" value="UniProtKB-KW"/>
</dbReference>
<dbReference type="PANTHER" id="PTHR30349">
    <property type="entry name" value="PHAGE INTEGRASE-RELATED"/>
    <property type="match status" value="1"/>
</dbReference>
<accession>A0A6J6YYP6</accession>
<dbReference type="CDD" id="cd00798">
    <property type="entry name" value="INT_XerDC_C"/>
    <property type="match status" value="1"/>
</dbReference>
<dbReference type="InterPro" id="IPR002104">
    <property type="entry name" value="Integrase_catalytic"/>
</dbReference>
<dbReference type="PROSITE" id="PS51900">
    <property type="entry name" value="CB"/>
    <property type="match status" value="1"/>
</dbReference>
<dbReference type="HAMAP" id="MF_01808">
    <property type="entry name" value="Recomb_XerC_XerD"/>
    <property type="match status" value="1"/>
</dbReference>
<dbReference type="SUPFAM" id="SSF47823">
    <property type="entry name" value="lambda integrase-like, N-terminal domain"/>
    <property type="match status" value="1"/>
</dbReference>
<evidence type="ECO:0000256" key="2">
    <source>
        <dbReference type="ARBA" id="ARBA00022490"/>
    </source>
</evidence>
<comment type="subcellular location">
    <subcellularLocation>
        <location evidence="1">Cytoplasm</location>
    </subcellularLocation>
</comment>
<organism evidence="11">
    <name type="scientific">freshwater metagenome</name>
    <dbReference type="NCBI Taxonomy" id="449393"/>
    <lineage>
        <taxon>unclassified sequences</taxon>
        <taxon>metagenomes</taxon>
        <taxon>ecological metagenomes</taxon>
    </lineage>
</organism>
<dbReference type="InterPro" id="IPR050090">
    <property type="entry name" value="Tyrosine_recombinase_XerCD"/>
</dbReference>
<dbReference type="GO" id="GO:0007059">
    <property type="term" value="P:chromosome segregation"/>
    <property type="evidence" value="ECO:0007669"/>
    <property type="project" value="UniProtKB-KW"/>
</dbReference>